<dbReference type="AlphaFoldDB" id="A0A3B1CB89"/>
<proteinExistence type="predicted"/>
<evidence type="ECO:0008006" key="3">
    <source>
        <dbReference type="Google" id="ProtNLM"/>
    </source>
</evidence>
<evidence type="ECO:0000256" key="1">
    <source>
        <dbReference type="SAM" id="Phobius"/>
    </source>
</evidence>
<reference evidence="2" key="1">
    <citation type="submission" date="2018-06" db="EMBL/GenBank/DDBJ databases">
        <authorList>
            <person name="Zhirakovskaya E."/>
        </authorList>
    </citation>
    <scope>NUCLEOTIDE SEQUENCE</scope>
</reference>
<sequence length="650" mass="75138">MAITKSHSVNNSSKDNNDLIRGLKVNSLLIFFSGFAILVGSLLVFLLIVKNVYGNYTFSEIYPSKENIFVHNVEKKAALLYSTYTENMSDDGNTWVQDNLDTWMNFLKKFNVSYDILTDIDIEKGKHFNYELLVLAGAKSMSEKEISQIKRYADNGGSIFATGGVGTYSEEGKWKGWQFFTETFGMKFTREISEKDATSKVHTLRGNLPITAGIPTGYALRIATWDRPIYSEILEPRVKQVSYWFDYRREKGLVTEEIKKSAGMAFGNYGKGRFVWYGFEINSVIGKQRDHIYFGRLFQNCINWLTYQPTSFIKDWPAPYDAAAVLLPSFEESFTNINAVKRLLNQYNYPSAILVNSDLALSNPKMTKSLNQYAEIIPIIDFENKDSYNKDDNGLGNLETQINNIKNVTDSLSKLTNRKIDGVKAENSKYNQKTLKAMTIENISFLITDSLTDRSVPKKIVMNEKPVFLITKTARDDKQIIGQYGLKNLEYQKYTYKEDVDRILFEGGLYVMKFHNNLQFRDEYVTVIKDLVDYIRAKNIWFTTITNLVDWWKKQSGIELRYDTRSKRRIAVEVSNHEEYTTDKFIVQIFINKNVKDIEVTADMIHTPIPQFEFDSTKNVLYLYVDNLKADETRTFLVDFDNQDELNDNI</sequence>
<keyword evidence="1" id="KW-0812">Transmembrane</keyword>
<evidence type="ECO:0000313" key="2">
    <source>
        <dbReference type="EMBL" id="VAX15935.1"/>
    </source>
</evidence>
<dbReference type="Gene3D" id="3.40.50.880">
    <property type="match status" value="1"/>
</dbReference>
<dbReference type="GO" id="GO:0005975">
    <property type="term" value="P:carbohydrate metabolic process"/>
    <property type="evidence" value="ECO:0007669"/>
    <property type="project" value="InterPro"/>
</dbReference>
<organism evidence="2">
    <name type="scientific">hydrothermal vent metagenome</name>
    <dbReference type="NCBI Taxonomy" id="652676"/>
    <lineage>
        <taxon>unclassified sequences</taxon>
        <taxon>metagenomes</taxon>
        <taxon>ecological metagenomes</taxon>
    </lineage>
</organism>
<dbReference type="Gene3D" id="3.20.20.370">
    <property type="entry name" value="Glycoside hydrolase/deacetylase"/>
    <property type="match status" value="1"/>
</dbReference>
<dbReference type="SUPFAM" id="SSF52317">
    <property type="entry name" value="Class I glutamine amidotransferase-like"/>
    <property type="match status" value="1"/>
</dbReference>
<keyword evidence="1" id="KW-0472">Membrane</keyword>
<protein>
    <recommendedName>
        <fullName evidence="3">Beta-galactosidase trimerisation domain-containing protein</fullName>
    </recommendedName>
</protein>
<feature type="transmembrane region" description="Helical" evidence="1">
    <location>
        <begin position="28"/>
        <end position="49"/>
    </location>
</feature>
<accession>A0A3B1CB89</accession>
<gene>
    <name evidence="2" type="ORF">MNBD_IGNAVI01-262</name>
</gene>
<name>A0A3B1CB89_9ZZZZ</name>
<dbReference type="SUPFAM" id="SSF88713">
    <property type="entry name" value="Glycoside hydrolase/deacetylase"/>
    <property type="match status" value="1"/>
</dbReference>
<dbReference type="InterPro" id="IPR029062">
    <property type="entry name" value="Class_I_gatase-like"/>
</dbReference>
<dbReference type="EMBL" id="UOGD01000038">
    <property type="protein sequence ID" value="VAX15935.1"/>
    <property type="molecule type" value="Genomic_DNA"/>
</dbReference>
<keyword evidence="1" id="KW-1133">Transmembrane helix</keyword>
<dbReference type="InterPro" id="IPR011330">
    <property type="entry name" value="Glyco_hydro/deAcase_b/a-brl"/>
</dbReference>